<proteinExistence type="predicted"/>
<dbReference type="EMBL" id="PEWY01000057">
    <property type="protein sequence ID" value="PIU37242.1"/>
    <property type="molecule type" value="Genomic_DNA"/>
</dbReference>
<sequence>MKLNNKKTLILGGVLLVLFIFFSYWILVGSKNTVNKKDEQIVSSDNILPTVDSSVKVNLISTKKGEAVLSINSAPNGTKSIEFEMSYLVVNEDNSEGGGAVSQGAIGKCYEASNVWECGEPSQSGRKIILGTCSSGVCRYHNITGPIRVSLKFSGNYGEKIFTKEYKM</sequence>
<reference evidence="3" key="1">
    <citation type="submission" date="2017-09" db="EMBL/GenBank/DDBJ databases">
        <title>Depth-based differentiation of microbial function through sediment-hosted aquifers and enrichment of novel symbionts in the deep terrestrial subsurface.</title>
        <authorList>
            <person name="Probst A.J."/>
            <person name="Ladd B."/>
            <person name="Jarett J.K."/>
            <person name="Geller-Mcgrath D.E."/>
            <person name="Sieber C.M.K."/>
            <person name="Emerson J.B."/>
            <person name="Anantharaman K."/>
            <person name="Thomas B.C."/>
            <person name="Malmstrom R."/>
            <person name="Stieglmeier M."/>
            <person name="Klingl A."/>
            <person name="Woyke T."/>
            <person name="Ryan C.M."/>
            <person name="Banfield J.F."/>
        </authorList>
    </citation>
    <scope>NUCLEOTIDE SEQUENCE [LARGE SCALE GENOMIC DNA]</scope>
</reference>
<comment type="caution">
    <text evidence="2">The sequence shown here is derived from an EMBL/GenBank/DDBJ whole genome shotgun (WGS) entry which is preliminary data.</text>
</comment>
<organism evidence="2 3">
    <name type="scientific">Candidatus Roizmanbacteria bacterium CG07_land_8_20_14_0_80_34_15</name>
    <dbReference type="NCBI Taxonomy" id="1974849"/>
    <lineage>
        <taxon>Bacteria</taxon>
        <taxon>Candidatus Roizmaniibacteriota</taxon>
    </lineage>
</organism>
<protein>
    <submittedName>
        <fullName evidence="2">Uncharacterized protein</fullName>
    </submittedName>
</protein>
<keyword evidence="1" id="KW-0812">Transmembrane</keyword>
<name>A0A2M6YUY0_9BACT</name>
<evidence type="ECO:0000313" key="3">
    <source>
        <dbReference type="Proteomes" id="UP000230184"/>
    </source>
</evidence>
<evidence type="ECO:0000313" key="2">
    <source>
        <dbReference type="EMBL" id="PIU37242.1"/>
    </source>
</evidence>
<keyword evidence="1" id="KW-0472">Membrane</keyword>
<feature type="transmembrane region" description="Helical" evidence="1">
    <location>
        <begin position="9"/>
        <end position="27"/>
    </location>
</feature>
<accession>A0A2M6YUY0</accession>
<evidence type="ECO:0000256" key="1">
    <source>
        <dbReference type="SAM" id="Phobius"/>
    </source>
</evidence>
<keyword evidence="1" id="KW-1133">Transmembrane helix</keyword>
<dbReference type="Proteomes" id="UP000230184">
    <property type="component" value="Unassembled WGS sequence"/>
</dbReference>
<dbReference type="AlphaFoldDB" id="A0A2M6YUY0"/>
<gene>
    <name evidence="2" type="ORF">COT02_02085</name>
</gene>